<feature type="transmembrane region" description="Helical" evidence="2">
    <location>
        <begin position="57"/>
        <end position="77"/>
    </location>
</feature>
<feature type="domain" description="CBS" evidence="3">
    <location>
        <begin position="335"/>
        <end position="392"/>
    </location>
</feature>
<evidence type="ECO:0000313" key="4">
    <source>
        <dbReference type="EMBL" id="MBC3881166.1"/>
    </source>
</evidence>
<sequence>MNSSFYISDLKLLVRSLVPPRNSLSQKERWLAALGALLGLSLAAWTSYLIFGNSSSLPLLVAPMGASAVLIFAVPSSPLAQPWPALFGNCISAAVGLTCAFLMERSPAVAVLAVALAVLAMIATRSLHPPGGAIALLSVLGGAPIKHLGWSFIWAPVALQTTSLILVAVAFHRMRKVSYPQTVKINENLHRTGDTQISTRLGVTDADLDAVLLQHGKLLDISRSDLKNLITKTEIQAHRRRHGTASCGDIMSRHLITVTFETDLKQCWQLLRTHKIKSIPVIDETRKVIGTISLIDFLKHAGLDIYHDFDLRLRHFLDGAQELTGSQAQVVGHIMNTSVSTCYVESDVLELVVLFTDLGLHSVPILDNQKQLQGIVTQSDLLFALYRMQIDRPIFHVQDPTKIR</sequence>
<dbReference type="CDD" id="cd04600">
    <property type="entry name" value="CBS_pair_HPP_assoc"/>
    <property type="match status" value="1"/>
</dbReference>
<name>A0A923HNQ3_9BURK</name>
<reference evidence="4" key="1">
    <citation type="submission" date="2020-08" db="EMBL/GenBank/DDBJ databases">
        <title>Novel species isolated from subtropical streams in China.</title>
        <authorList>
            <person name="Lu H."/>
        </authorList>
    </citation>
    <scope>NUCLEOTIDE SEQUENCE</scope>
    <source>
        <strain evidence="4">LX22W</strain>
    </source>
</reference>
<dbReference type="Pfam" id="PF04982">
    <property type="entry name" value="TM_HPP"/>
    <property type="match status" value="1"/>
</dbReference>
<dbReference type="PANTHER" id="PTHR33741">
    <property type="entry name" value="TRANSMEMBRANE PROTEIN DDB_G0269096-RELATED"/>
    <property type="match status" value="1"/>
</dbReference>
<keyword evidence="2" id="KW-0812">Transmembrane</keyword>
<dbReference type="PROSITE" id="PS51371">
    <property type="entry name" value="CBS"/>
    <property type="match status" value="2"/>
</dbReference>
<accession>A0A923HNQ3</accession>
<keyword evidence="1" id="KW-0129">CBS domain</keyword>
<dbReference type="RefSeq" id="WP_186914367.1">
    <property type="nucleotide sequence ID" value="NZ_JACOFZ010000001.1"/>
</dbReference>
<dbReference type="InterPro" id="IPR000644">
    <property type="entry name" value="CBS_dom"/>
</dbReference>
<gene>
    <name evidence="4" type="ORF">H8K36_07280</name>
</gene>
<dbReference type="SMART" id="SM00116">
    <property type="entry name" value="CBS"/>
    <property type="match status" value="2"/>
</dbReference>
<feature type="transmembrane region" description="Helical" evidence="2">
    <location>
        <begin position="109"/>
        <end position="128"/>
    </location>
</feature>
<dbReference type="Proteomes" id="UP000627446">
    <property type="component" value="Unassembled WGS sequence"/>
</dbReference>
<dbReference type="InterPro" id="IPR058581">
    <property type="entry name" value="TM_HPP"/>
</dbReference>
<keyword evidence="5" id="KW-1185">Reference proteome</keyword>
<dbReference type="SUPFAM" id="SSF54631">
    <property type="entry name" value="CBS-domain pair"/>
    <property type="match status" value="1"/>
</dbReference>
<comment type="caution">
    <text evidence="4">The sequence shown here is derived from an EMBL/GenBank/DDBJ whole genome shotgun (WGS) entry which is preliminary data.</text>
</comment>
<dbReference type="InterPro" id="IPR007065">
    <property type="entry name" value="HPP"/>
</dbReference>
<feature type="domain" description="CBS" evidence="3">
    <location>
        <begin position="251"/>
        <end position="309"/>
    </location>
</feature>
<feature type="transmembrane region" description="Helical" evidence="2">
    <location>
        <begin position="30"/>
        <end position="50"/>
    </location>
</feature>
<dbReference type="EMBL" id="JACOFZ010000001">
    <property type="protein sequence ID" value="MBC3881166.1"/>
    <property type="molecule type" value="Genomic_DNA"/>
</dbReference>
<dbReference type="AlphaFoldDB" id="A0A923HNQ3"/>
<feature type="transmembrane region" description="Helical" evidence="2">
    <location>
        <begin position="148"/>
        <end position="171"/>
    </location>
</feature>
<dbReference type="Gene3D" id="3.10.580.10">
    <property type="entry name" value="CBS-domain"/>
    <property type="match status" value="1"/>
</dbReference>
<keyword evidence="2" id="KW-1133">Transmembrane helix</keyword>
<protein>
    <submittedName>
        <fullName evidence="4">HPP family protein</fullName>
    </submittedName>
</protein>
<evidence type="ECO:0000256" key="1">
    <source>
        <dbReference type="PROSITE-ProRule" id="PRU00703"/>
    </source>
</evidence>
<dbReference type="InterPro" id="IPR046342">
    <property type="entry name" value="CBS_dom_sf"/>
</dbReference>
<evidence type="ECO:0000256" key="2">
    <source>
        <dbReference type="SAM" id="Phobius"/>
    </source>
</evidence>
<evidence type="ECO:0000259" key="3">
    <source>
        <dbReference type="PROSITE" id="PS51371"/>
    </source>
</evidence>
<evidence type="ECO:0000313" key="5">
    <source>
        <dbReference type="Proteomes" id="UP000627446"/>
    </source>
</evidence>
<dbReference type="Pfam" id="PF00571">
    <property type="entry name" value="CBS"/>
    <property type="match status" value="2"/>
</dbReference>
<dbReference type="PANTHER" id="PTHR33741:SF5">
    <property type="entry name" value="TRANSMEMBRANE PROTEIN DDB_G0269096-RELATED"/>
    <property type="match status" value="1"/>
</dbReference>
<organism evidence="4 5">
    <name type="scientific">Undibacterium nitidum</name>
    <dbReference type="NCBI Taxonomy" id="2762298"/>
    <lineage>
        <taxon>Bacteria</taxon>
        <taxon>Pseudomonadati</taxon>
        <taxon>Pseudomonadota</taxon>
        <taxon>Betaproteobacteria</taxon>
        <taxon>Burkholderiales</taxon>
        <taxon>Oxalobacteraceae</taxon>
        <taxon>Undibacterium</taxon>
    </lineage>
</organism>
<feature type="transmembrane region" description="Helical" evidence="2">
    <location>
        <begin position="83"/>
        <end position="102"/>
    </location>
</feature>
<proteinExistence type="predicted"/>
<keyword evidence="2" id="KW-0472">Membrane</keyword>